<evidence type="ECO:0000256" key="1">
    <source>
        <dbReference type="ARBA" id="ARBA00001946"/>
    </source>
</evidence>
<dbReference type="Gene3D" id="3.90.79.10">
    <property type="entry name" value="Nucleoside Triphosphate Pyrophosphohydrolase"/>
    <property type="match status" value="1"/>
</dbReference>
<dbReference type="Pfam" id="PF23562">
    <property type="entry name" value="AMP-binding_C_3"/>
    <property type="match status" value="1"/>
</dbReference>
<comment type="catalytic activity">
    <reaction evidence="9">
        <text>a 5'-end NAD(+)-phospho-ribonucleoside in mRNA + H2O = a 5'-end phospho-adenosine-phospho-ribonucleoside in mRNA + beta-nicotinamide D-ribonucleotide + 2 H(+)</text>
        <dbReference type="Rhea" id="RHEA:60876"/>
        <dbReference type="Rhea" id="RHEA-COMP:15698"/>
        <dbReference type="Rhea" id="RHEA-COMP:15719"/>
        <dbReference type="ChEBI" id="CHEBI:14649"/>
        <dbReference type="ChEBI" id="CHEBI:15377"/>
        <dbReference type="ChEBI" id="CHEBI:15378"/>
        <dbReference type="ChEBI" id="CHEBI:144029"/>
        <dbReference type="ChEBI" id="CHEBI:144051"/>
    </reaction>
    <physiologicalReaction direction="left-to-right" evidence="9">
        <dbReference type="Rhea" id="RHEA:60877"/>
    </physiologicalReaction>
</comment>
<dbReference type="GO" id="GO:0046872">
    <property type="term" value="F:metal ion binding"/>
    <property type="evidence" value="ECO:0007669"/>
    <property type="project" value="UniProtKB-KW"/>
</dbReference>
<keyword evidence="13" id="KW-1185">Reference proteome</keyword>
<keyword evidence="7" id="KW-0460">Magnesium</keyword>
<dbReference type="GO" id="GO:0005777">
    <property type="term" value="C:peroxisome"/>
    <property type="evidence" value="ECO:0007669"/>
    <property type="project" value="TreeGrafter"/>
</dbReference>
<dbReference type="InterPro" id="IPR000086">
    <property type="entry name" value="NUDIX_hydrolase_dom"/>
</dbReference>
<evidence type="ECO:0000313" key="13">
    <source>
        <dbReference type="Proteomes" id="UP000308730"/>
    </source>
</evidence>
<proteinExistence type="inferred from homology"/>
<evidence type="ECO:0000256" key="10">
    <source>
        <dbReference type="SAM" id="MobiDB-lite"/>
    </source>
</evidence>
<evidence type="ECO:0000256" key="2">
    <source>
        <dbReference type="ARBA" id="ARBA00001947"/>
    </source>
</evidence>
<evidence type="ECO:0000256" key="8">
    <source>
        <dbReference type="ARBA" id="ARBA00023027"/>
    </source>
</evidence>
<dbReference type="GO" id="GO:0006742">
    <property type="term" value="P:NADP+ catabolic process"/>
    <property type="evidence" value="ECO:0007669"/>
    <property type="project" value="TreeGrafter"/>
</dbReference>
<dbReference type="Gene3D" id="3.90.79.20">
    <property type="match status" value="1"/>
</dbReference>
<accession>A0A4S4MSU9</accession>
<dbReference type="Pfam" id="PF07993">
    <property type="entry name" value="NAD_binding_4"/>
    <property type="match status" value="1"/>
</dbReference>
<dbReference type="SUPFAM" id="SSF56801">
    <property type="entry name" value="Acetyl-CoA synthetase-like"/>
    <property type="match status" value="1"/>
</dbReference>
<evidence type="ECO:0000256" key="4">
    <source>
        <dbReference type="ARBA" id="ARBA00012381"/>
    </source>
</evidence>
<protein>
    <recommendedName>
        <fullName evidence="4">NAD(+) diphosphatase</fullName>
        <ecNumber evidence="4">3.6.1.22</ecNumber>
    </recommendedName>
</protein>
<dbReference type="SUPFAM" id="SSF55811">
    <property type="entry name" value="Nudix"/>
    <property type="match status" value="1"/>
</dbReference>
<feature type="region of interest" description="Disordered" evidence="10">
    <location>
        <begin position="856"/>
        <end position="878"/>
    </location>
</feature>
<evidence type="ECO:0000256" key="5">
    <source>
        <dbReference type="ARBA" id="ARBA00022723"/>
    </source>
</evidence>
<feature type="domain" description="Nudix hydrolase" evidence="11">
    <location>
        <begin position="740"/>
        <end position="868"/>
    </location>
</feature>
<keyword evidence="5" id="KW-0479">Metal-binding</keyword>
<dbReference type="EMBL" id="SGPM01000132">
    <property type="protein sequence ID" value="THH29272.1"/>
    <property type="molecule type" value="Genomic_DNA"/>
</dbReference>
<dbReference type="CDD" id="cd03429">
    <property type="entry name" value="NUDIX_NADH_pyrophosphatase_Nudt13"/>
    <property type="match status" value="1"/>
</dbReference>
<gene>
    <name evidence="12" type="ORF">EUX98_g4926</name>
</gene>
<dbReference type="AlphaFoldDB" id="A0A4S4MSU9"/>
<comment type="caution">
    <text evidence="12">The sequence shown here is derived from an EMBL/GenBank/DDBJ whole genome shotgun (WGS) entry which is preliminary data.</text>
</comment>
<sequence>MAAGDKLVDVGVRLGAVYAGTEFGGPSPVLDGRQAPEDWEYVTFSPNAKPRLVEQDRATSSLMIGQTCKTHKLSIENLPDVKVYNTSDLFTPHPTKRGLWKIVGRTDDVIILNTAEKVVPIPQEDYLHTTLMVSGAVMFGRGRNQHEIIIEPRDEFAIDPKDTVALAALRNNVWIFKELIIVTDPSKRFPRASKGPIQKKTALKLYAEEIDDLQHLAFSERKLPKSLLTNGKLVALTADHGRSDLGLGPDVLGEMKRSTTHVIHNAWNLDFNLSISSFESNIAYTRTLLDICATCQNAVRLLFTSSVGSVGNWDVAKGKVPEEMLQNINFDGVSGYSASKAIVQVLSLASEKGLAATSLRIGQISGASKSGSWAVSDWVPIIVISSVKLKCLPALDGDVAWMLVDTVCHTITDMMLSEGSPEVVNVVHPHPVPWNEMFEGINEALSERLPIIPFHGWLSKVEALSTNATAIILNEVCGMADSSLNSTNFFSGSPLNRLSWLRTSQVFLNSVALSPSARWVLFKDGQPLVASEPSAEPDKRGRKSLGRLTTAEVRSLLGSDPFFAQGQNDGEVAPAGVSVLEADRLRGPPIVFLGLHEPNSEGGADALPSSDFSAKIDAAAVAEKIKGTPYFTLDVSAVEQKHLDEVIHSAEARQHGTKLGFTDARGALYAFTSFDAAVTAEGKSMVDWNARNKFCPSCTSPIYSVWAGWKLSCSSLLPWADNAGRKPCPTATGLNNFSHPRTDAVVIMAVLNEANDKVLLGRNRKWANSFYSALAGFIEPGESLEDAVKRELWEEAGLKVWGIRYHSTQPWPFPANLMVGFYAIADPSLPTRVDLDNELEDAKLFTREEILAVLDHPDGTNMGPRETKPQDSPKAGAEALAEPPFRLPPTTAIAGVLISDWARGKTTQIKGNL</sequence>
<dbReference type="GO" id="GO:0035529">
    <property type="term" value="F:NADH pyrophosphatase activity"/>
    <property type="evidence" value="ECO:0007669"/>
    <property type="project" value="TreeGrafter"/>
</dbReference>
<evidence type="ECO:0000313" key="12">
    <source>
        <dbReference type="EMBL" id="THH29272.1"/>
    </source>
</evidence>
<dbReference type="Pfam" id="PF09296">
    <property type="entry name" value="NUDIX-like"/>
    <property type="match status" value="1"/>
</dbReference>
<dbReference type="InterPro" id="IPR013120">
    <property type="entry name" value="FAR_NAD-bd"/>
</dbReference>
<dbReference type="InterPro" id="IPR015797">
    <property type="entry name" value="NUDIX_hydrolase-like_dom_sf"/>
</dbReference>
<keyword evidence="6" id="KW-0378">Hydrolase</keyword>
<dbReference type="GO" id="GO:0005829">
    <property type="term" value="C:cytosol"/>
    <property type="evidence" value="ECO:0007669"/>
    <property type="project" value="TreeGrafter"/>
</dbReference>
<comment type="cofactor">
    <cofactor evidence="2">
        <name>Zn(2+)</name>
        <dbReference type="ChEBI" id="CHEBI:29105"/>
    </cofactor>
</comment>
<dbReference type="Proteomes" id="UP000308730">
    <property type="component" value="Unassembled WGS sequence"/>
</dbReference>
<comment type="cofactor">
    <cofactor evidence="1">
        <name>Mg(2+)</name>
        <dbReference type="ChEBI" id="CHEBI:18420"/>
    </cofactor>
</comment>
<dbReference type="PANTHER" id="PTHR42904">
    <property type="entry name" value="NUDIX HYDROLASE, NUDC SUBFAMILY"/>
    <property type="match status" value="1"/>
</dbReference>
<dbReference type="InterPro" id="IPR020084">
    <property type="entry name" value="NUDIX_hydrolase_CS"/>
</dbReference>
<evidence type="ECO:0000256" key="6">
    <source>
        <dbReference type="ARBA" id="ARBA00022801"/>
    </source>
</evidence>
<name>A0A4S4MSU9_9APHY</name>
<evidence type="ECO:0000256" key="7">
    <source>
        <dbReference type="ARBA" id="ARBA00022842"/>
    </source>
</evidence>
<evidence type="ECO:0000259" key="11">
    <source>
        <dbReference type="PROSITE" id="PS51462"/>
    </source>
</evidence>
<dbReference type="InterPro" id="IPR036291">
    <property type="entry name" value="NAD(P)-bd_dom_sf"/>
</dbReference>
<dbReference type="Pfam" id="PF00293">
    <property type="entry name" value="NUDIX"/>
    <property type="match status" value="1"/>
</dbReference>
<evidence type="ECO:0000256" key="9">
    <source>
        <dbReference type="ARBA" id="ARBA00023679"/>
    </source>
</evidence>
<dbReference type="SUPFAM" id="SSF51735">
    <property type="entry name" value="NAD(P)-binding Rossmann-fold domains"/>
    <property type="match status" value="1"/>
</dbReference>
<dbReference type="PANTHER" id="PTHR42904:SF6">
    <property type="entry name" value="NAD-CAPPED RNA HYDROLASE NUDT12"/>
    <property type="match status" value="1"/>
</dbReference>
<dbReference type="PROSITE" id="PS00893">
    <property type="entry name" value="NUDIX_BOX"/>
    <property type="match status" value="1"/>
</dbReference>
<dbReference type="InterPro" id="IPR049734">
    <property type="entry name" value="NudC-like_C"/>
</dbReference>
<dbReference type="PROSITE" id="PS51462">
    <property type="entry name" value="NUDIX"/>
    <property type="match status" value="1"/>
</dbReference>
<dbReference type="InterPro" id="IPR050241">
    <property type="entry name" value="NAD-cap_RNA_hydrolase_NudC"/>
</dbReference>
<reference evidence="12 13" key="1">
    <citation type="submission" date="2019-02" db="EMBL/GenBank/DDBJ databases">
        <title>Genome sequencing of the rare red list fungi Antrodiella citrinella (Flaviporus citrinellus).</title>
        <authorList>
            <person name="Buettner E."/>
            <person name="Kellner H."/>
        </authorList>
    </citation>
    <scope>NUCLEOTIDE SEQUENCE [LARGE SCALE GENOMIC DNA]</scope>
    <source>
        <strain evidence="12 13">DSM 108506</strain>
    </source>
</reference>
<dbReference type="EC" id="3.6.1.22" evidence="4"/>
<keyword evidence="8" id="KW-0520">NAD</keyword>
<evidence type="ECO:0000256" key="3">
    <source>
        <dbReference type="ARBA" id="ARBA00009595"/>
    </source>
</evidence>
<dbReference type="GO" id="GO:0019677">
    <property type="term" value="P:NAD+ catabolic process"/>
    <property type="evidence" value="ECO:0007669"/>
    <property type="project" value="TreeGrafter"/>
</dbReference>
<dbReference type="Gene3D" id="3.40.50.720">
    <property type="entry name" value="NAD(P)-binding Rossmann-like Domain"/>
    <property type="match status" value="1"/>
</dbReference>
<organism evidence="12 13">
    <name type="scientific">Antrodiella citrinella</name>
    <dbReference type="NCBI Taxonomy" id="2447956"/>
    <lineage>
        <taxon>Eukaryota</taxon>
        <taxon>Fungi</taxon>
        <taxon>Dikarya</taxon>
        <taxon>Basidiomycota</taxon>
        <taxon>Agaricomycotina</taxon>
        <taxon>Agaricomycetes</taxon>
        <taxon>Polyporales</taxon>
        <taxon>Steccherinaceae</taxon>
        <taxon>Antrodiella</taxon>
    </lineage>
</organism>
<comment type="similarity">
    <text evidence="3">Belongs to the Nudix hydrolase family. NudC subfamily.</text>
</comment>
<dbReference type="InterPro" id="IPR015375">
    <property type="entry name" value="NADH_PPase-like_N"/>
</dbReference>
<dbReference type="OrthoDB" id="10249612at2759"/>